<reference evidence="2 3" key="1">
    <citation type="submission" date="2011-09" db="EMBL/GenBank/DDBJ databases">
        <title>The draft genome of Fischerella sp. JSC-11.</title>
        <authorList>
            <consortium name="US DOE Joint Genome Institute (JGI-PGF)"/>
            <person name="Lucas S."/>
            <person name="Han J."/>
            <person name="Lapidus A."/>
            <person name="Cheng J.-F."/>
            <person name="Goodwin L."/>
            <person name="Pitluck S."/>
            <person name="Peters L."/>
            <person name="Land M.L."/>
            <person name="Hauser L."/>
            <person name="Sarkisova S."/>
            <person name="Bryant D.A."/>
            <person name="Brown I."/>
            <person name="Woyke T.J."/>
        </authorList>
    </citation>
    <scope>NUCLEOTIDE SEQUENCE [LARGE SCALE GENOMIC DNA]</scope>
    <source>
        <strain evidence="2 3">JSC-11</strain>
    </source>
</reference>
<dbReference type="EMBL" id="AGIZ01000013">
    <property type="protein sequence ID" value="EHC09755.1"/>
    <property type="molecule type" value="Genomic_DNA"/>
</dbReference>
<accession>G6FYH8</accession>
<feature type="domain" description="SLH" evidence="1">
    <location>
        <begin position="175"/>
        <end position="238"/>
    </location>
</feature>
<feature type="domain" description="SLH" evidence="1">
    <location>
        <begin position="108"/>
        <end position="171"/>
    </location>
</feature>
<name>G6FYH8_9CYAN</name>
<dbReference type="InterPro" id="IPR001119">
    <property type="entry name" value="SLH_dom"/>
</dbReference>
<comment type="caution">
    <text evidence="2">The sequence shown here is derived from an EMBL/GenBank/DDBJ whole genome shotgun (WGS) entry which is preliminary data.</text>
</comment>
<evidence type="ECO:0000313" key="2">
    <source>
        <dbReference type="EMBL" id="EHC09755.1"/>
    </source>
</evidence>
<dbReference type="Proteomes" id="UP000004344">
    <property type="component" value="Unassembled WGS sequence"/>
</dbReference>
<dbReference type="AlphaFoldDB" id="G6FYH8"/>
<keyword evidence="3" id="KW-1185">Reference proteome</keyword>
<gene>
    <name evidence="2" type="ORF">FJSC11DRAFT_3927</name>
</gene>
<dbReference type="PROSITE" id="PS51272">
    <property type="entry name" value="SLH"/>
    <property type="match status" value="3"/>
</dbReference>
<dbReference type="PATRIC" id="fig|741277.3.peg.3400"/>
<evidence type="ECO:0000259" key="1">
    <source>
        <dbReference type="PROSITE" id="PS51272"/>
    </source>
</evidence>
<evidence type="ECO:0000313" key="3">
    <source>
        <dbReference type="Proteomes" id="UP000004344"/>
    </source>
</evidence>
<proteinExistence type="predicted"/>
<protein>
    <submittedName>
        <fullName evidence="2">S-layer domain-containing protein</fullName>
    </submittedName>
</protein>
<organism evidence="2 3">
    <name type="scientific">Fischerella thermalis JSC-11</name>
    <dbReference type="NCBI Taxonomy" id="741277"/>
    <lineage>
        <taxon>Bacteria</taxon>
        <taxon>Bacillati</taxon>
        <taxon>Cyanobacteriota</taxon>
        <taxon>Cyanophyceae</taxon>
        <taxon>Nostocales</taxon>
        <taxon>Hapalosiphonaceae</taxon>
        <taxon>Fischerella</taxon>
    </lineage>
</organism>
<feature type="domain" description="SLH" evidence="1">
    <location>
        <begin position="44"/>
        <end position="107"/>
    </location>
</feature>
<sequence length="247" mass="27953">MVCFRIGIQQSWCYFSVLQFFKFTFMRRFLSVLTLVTLIQSFPIVVSAQVQPQAKQSSDPIQMVLAANWMTNYPDNKFYPERIISRADLASIMVKAFRLDKRQATSKENFVVPDVPPSHPAYKDIQTVLKTDIMRGYRGNLFFPNQRVTRAEALAIFAQAYGVFQFPDETVNEILAPHPDAASIPPWARKAIATVVAEAFVNTDTQGNIYPLKPMTRGDMAYVLSKYLQRQGQDAEIPDAPPAPPQP</sequence>
<dbReference type="Pfam" id="PF00395">
    <property type="entry name" value="SLH"/>
    <property type="match status" value="3"/>
</dbReference>